<dbReference type="RefSeq" id="WP_359691997.1">
    <property type="nucleotide sequence ID" value="NZ_JBEYXT010000020.1"/>
</dbReference>
<evidence type="ECO:0000313" key="3">
    <source>
        <dbReference type="Proteomes" id="UP001551189"/>
    </source>
</evidence>
<reference evidence="2 3" key="1">
    <citation type="submission" date="2024-06" db="EMBL/GenBank/DDBJ databases">
        <title>The Natural Products Discovery Center: Release of the First 8490 Sequenced Strains for Exploring Actinobacteria Biosynthetic Diversity.</title>
        <authorList>
            <person name="Kalkreuter E."/>
            <person name="Kautsar S.A."/>
            <person name="Yang D."/>
            <person name="Bader C.D."/>
            <person name="Teijaro C.N."/>
            <person name="Fluegel L."/>
            <person name="Davis C.M."/>
            <person name="Simpson J.R."/>
            <person name="Lauterbach L."/>
            <person name="Steele A.D."/>
            <person name="Gui C."/>
            <person name="Meng S."/>
            <person name="Li G."/>
            <person name="Viehrig K."/>
            <person name="Ye F."/>
            <person name="Su P."/>
            <person name="Kiefer A.F."/>
            <person name="Nichols A."/>
            <person name="Cepeda A.J."/>
            <person name="Yan W."/>
            <person name="Fan B."/>
            <person name="Jiang Y."/>
            <person name="Adhikari A."/>
            <person name="Zheng C.-J."/>
            <person name="Schuster L."/>
            <person name="Cowan T.M."/>
            <person name="Smanski M.J."/>
            <person name="Chevrette M.G."/>
            <person name="De Carvalho L.P.S."/>
            <person name="Shen B."/>
        </authorList>
    </citation>
    <scope>NUCLEOTIDE SEQUENCE [LARGE SCALE GENOMIC DNA]</scope>
    <source>
        <strain evidence="2 3">NPDC046851</strain>
    </source>
</reference>
<keyword evidence="1" id="KW-0472">Membrane</keyword>
<gene>
    <name evidence="2" type="ORF">ABZ931_07350</name>
</gene>
<keyword evidence="1" id="KW-0812">Transmembrane</keyword>
<evidence type="ECO:0000313" key="2">
    <source>
        <dbReference type="EMBL" id="MEU6800819.1"/>
    </source>
</evidence>
<proteinExistence type="predicted"/>
<evidence type="ECO:0000256" key="1">
    <source>
        <dbReference type="SAM" id="Phobius"/>
    </source>
</evidence>
<accession>A0ABV3AUG6</accession>
<keyword evidence="1" id="KW-1133">Transmembrane helix</keyword>
<comment type="caution">
    <text evidence="2">The sequence shown here is derived from an EMBL/GenBank/DDBJ whole genome shotgun (WGS) entry which is preliminary data.</text>
</comment>
<feature type="transmembrane region" description="Helical" evidence="1">
    <location>
        <begin position="47"/>
        <end position="64"/>
    </location>
</feature>
<dbReference type="Proteomes" id="UP001551189">
    <property type="component" value="Unassembled WGS sequence"/>
</dbReference>
<name>A0ABV3AUG6_9ACTN</name>
<keyword evidence="3" id="KW-1185">Reference proteome</keyword>
<dbReference type="EMBL" id="JBEYXT010000020">
    <property type="protein sequence ID" value="MEU6800819.1"/>
    <property type="molecule type" value="Genomic_DNA"/>
</dbReference>
<sequence>MTTKAGKTADTFEDRLLGELQREIALRAADRTEEEPVRRRRVTPRRALVALAACAVAAGVVVAVPSSTGGQQAYALERHKDGSVTLTFDEIVALSWDDKSRLIERLSAEGIFVSVDKPRSGFVCEKPRGKMPPERTVTYNVKTGELSEPLTYTLHPGDTLAFEEPERVKGDVSPAWSMYMVEGRIKPCKEVPFEGLVGED</sequence>
<protein>
    <submittedName>
        <fullName evidence="2">Uncharacterized protein</fullName>
    </submittedName>
</protein>
<organism evidence="2 3">
    <name type="scientific">Streptomyces neyagawaensis</name>
    <dbReference type="NCBI Taxonomy" id="42238"/>
    <lineage>
        <taxon>Bacteria</taxon>
        <taxon>Bacillati</taxon>
        <taxon>Actinomycetota</taxon>
        <taxon>Actinomycetes</taxon>
        <taxon>Kitasatosporales</taxon>
        <taxon>Streptomycetaceae</taxon>
        <taxon>Streptomyces</taxon>
    </lineage>
</organism>